<gene>
    <name evidence="2" type="ORF">ACFFRO_02485</name>
</gene>
<dbReference type="Pfam" id="PF19934">
    <property type="entry name" value="DUF6397"/>
    <property type="match status" value="1"/>
</dbReference>
<evidence type="ECO:0000256" key="1">
    <source>
        <dbReference type="SAM" id="MobiDB-lite"/>
    </source>
</evidence>
<feature type="compositionally biased region" description="Polar residues" evidence="1">
    <location>
        <begin position="348"/>
        <end position="357"/>
    </location>
</feature>
<name>A0ABV5V868_9ACTN</name>
<reference evidence="2 3" key="1">
    <citation type="submission" date="2024-09" db="EMBL/GenBank/DDBJ databases">
        <authorList>
            <person name="Sun Q."/>
            <person name="Mori K."/>
        </authorList>
    </citation>
    <scope>NUCLEOTIDE SEQUENCE [LARGE SCALE GENOMIC DNA]</scope>
    <source>
        <strain evidence="2 3">JCM 10918</strain>
    </source>
</reference>
<keyword evidence="3" id="KW-1185">Reference proteome</keyword>
<dbReference type="EMBL" id="JBHMAR010000002">
    <property type="protein sequence ID" value="MFB9734021.1"/>
    <property type="molecule type" value="Genomic_DNA"/>
</dbReference>
<accession>A0ABV5V868</accession>
<dbReference type="InterPro" id="IPR045652">
    <property type="entry name" value="DUF6397"/>
</dbReference>
<protein>
    <submittedName>
        <fullName evidence="2">DUF6397 family protein</fullName>
    </submittedName>
</protein>
<sequence length="363" mass="39832">MSGTTLPTGHQTTCTPSRAARELGLNRSEFELAVHLGRIRTVPDEGGGGQRVALTELERLRGQAGFPDALREGVRTVGTQEGADLLDVPATRFTRLARLGLLVPARFYLNRYRTVVWMYLADELRQFAADPDNTALLTGRTPAHLRGPLSEGGDLRARNWRGRHLGFLLRQAEGPWQRAGAVAALLDPVQIAELVPDPYERAHINRYRPAPPTHSTPGSPAAELAARIMTADDPDEIARLRADLARAVVEAREHHPAPRPTPGNTVHLPAPPDHPPAPTGPDTAVRQHTRTAHEPGEARPSRVPHAARTPHPAHAPHGRSRRPERSRGVFGRLRRTDPPARTAYSALNRPSWTTDTSSRPRRS</sequence>
<evidence type="ECO:0000313" key="3">
    <source>
        <dbReference type="Proteomes" id="UP001589703"/>
    </source>
</evidence>
<feature type="compositionally biased region" description="Pro residues" evidence="1">
    <location>
        <begin position="269"/>
        <end position="279"/>
    </location>
</feature>
<feature type="region of interest" description="Disordered" evidence="1">
    <location>
        <begin position="251"/>
        <end position="363"/>
    </location>
</feature>
<feature type="compositionally biased region" description="Basic and acidic residues" evidence="1">
    <location>
        <begin position="291"/>
        <end position="300"/>
    </location>
</feature>
<comment type="caution">
    <text evidence="2">The sequence shown here is derived from an EMBL/GenBank/DDBJ whole genome shotgun (WGS) entry which is preliminary data.</text>
</comment>
<dbReference type="RefSeq" id="WP_383223276.1">
    <property type="nucleotide sequence ID" value="NZ_JBHMAR010000002.1"/>
</dbReference>
<proteinExistence type="predicted"/>
<dbReference type="Proteomes" id="UP001589703">
    <property type="component" value="Unassembled WGS sequence"/>
</dbReference>
<organism evidence="2 3">
    <name type="scientific">Streptomyces thermocoprophilus</name>
    <dbReference type="NCBI Taxonomy" id="78356"/>
    <lineage>
        <taxon>Bacteria</taxon>
        <taxon>Bacillati</taxon>
        <taxon>Actinomycetota</taxon>
        <taxon>Actinomycetes</taxon>
        <taxon>Kitasatosporales</taxon>
        <taxon>Streptomycetaceae</taxon>
        <taxon>Streptomyces</taxon>
    </lineage>
</organism>
<evidence type="ECO:0000313" key="2">
    <source>
        <dbReference type="EMBL" id="MFB9734021.1"/>
    </source>
</evidence>